<dbReference type="PANTHER" id="PTHR33112:SF11">
    <property type="entry name" value="HETEROKARYON INCOMPATIBILITY DOMAIN-CONTAINING PROTEIN"/>
    <property type="match status" value="1"/>
</dbReference>
<feature type="domain" description="Heterokaryon incompatibility" evidence="1">
    <location>
        <begin position="173"/>
        <end position="320"/>
    </location>
</feature>
<feature type="non-terminal residue" evidence="2">
    <location>
        <position position="1008"/>
    </location>
</feature>
<protein>
    <recommendedName>
        <fullName evidence="1">Heterokaryon incompatibility domain-containing protein</fullName>
    </recommendedName>
</protein>
<proteinExistence type="predicted"/>
<reference evidence="2 3" key="1">
    <citation type="submission" date="2017-06" db="EMBL/GenBank/DDBJ databases">
        <title>Comparative genomic analysis of Ambrosia Fusariam Clade fungi.</title>
        <authorList>
            <person name="Stajich J.E."/>
            <person name="Carrillo J."/>
            <person name="Kijimoto T."/>
            <person name="Eskalen A."/>
            <person name="O'Donnell K."/>
            <person name="Kasson M."/>
        </authorList>
    </citation>
    <scope>NUCLEOTIDE SEQUENCE [LARGE SCALE GENOMIC DNA]</scope>
    <source>
        <strain evidence="2 3">NRRL62584</strain>
    </source>
</reference>
<dbReference type="OrthoDB" id="4062651at2759"/>
<dbReference type="Proteomes" id="UP000288168">
    <property type="component" value="Unassembled WGS sequence"/>
</dbReference>
<keyword evidence="3" id="KW-1185">Reference proteome</keyword>
<comment type="caution">
    <text evidence="2">The sequence shown here is derived from an EMBL/GenBank/DDBJ whole genome shotgun (WGS) entry which is preliminary data.</text>
</comment>
<dbReference type="Pfam" id="PF06985">
    <property type="entry name" value="HET"/>
    <property type="match status" value="2"/>
</dbReference>
<gene>
    <name evidence="2" type="ORF">CEP54_015909</name>
</gene>
<dbReference type="AlphaFoldDB" id="A0A428NK16"/>
<feature type="domain" description="Heterokaryon incompatibility" evidence="1">
    <location>
        <begin position="668"/>
        <end position="811"/>
    </location>
</feature>
<sequence length="1008" mass="113602">MVSLCESCARLSLSADGVLMHDVFQNIKRLSEKCHLHSLVFHALKKCHENSRIEVRRVGSALKVNGEPLSTLSICKGLANITKLDAATESPSGVRIGLPRLLEVDSAPFYSLMLHWIHDCDMNHPGCRPLNHDPECLPTRLLDVGANGSLGNDSSVHLLVTKENPHMGHGLRYIALSHPWGNAQEHNHFCTTPENLYPRLDSGIPFDQLPHTFKHAVQVTRSLNIRYLWIDSLCIVQGDGGDFDTEAKNMETIFSSAYCVIAASRASGTSSGFLGERPARKFIKLDEAVGSPYYICEAIDDFQHDVIEGNLNKRGWVLQERALARRTIYFTERQTYWECGQGVRCETLACMTKQVNEAAFLGDANFPNVAMNSSKGAKIRLYERLYEGYSRLDFTKAYDRPIAIAGLEQRLVNAFETHGGYGVFQGQFFGRSLLWIRDASLTDELKKIKFPSSQKYVVPAWSWMAYEGAITFMKVPFSTVEWEGGKDAIRSPWTWSDSSSSSTSWHTGKSNERIDLMGYARDLVDLASAEKEIIYDRGHVGLSGGNVKCVIVGRAKLQDEVTGAVTLRHYYVLVIVPRGNSGDEYERLGAASLPGTCQRDIVPYPVPAMSIEDAALTKLATTWIETCSREHEECMVLDPAYRPTRLINIVDAGHVRLIISSKEPSAPYVAFSHCWGKVQTIKLLDGNINQFQVGLLLEQLPSTYQEAIRLCLGLGFHYIWIDSLCIIQDSAEDWEREAKHMKLVYEHSIFNLCSATASDSSGRSFIRRRPNLLVPERVVFRDATFQLIYDHQFYEDITFSTLRSRAWVYQEWYLSKRSLILGSRQLWWHCRKQLACEIRPNGAPMCPRGLWWKEAKEMKADSTIPADSNNLCAAWYQRVIEYTRAQLTRESDRLIAFSGVVQSFGQSHGFSIADDYLAGLWRAHLPAALCWATSSPTKRSATYMAPSWSWASLEGDLILEVDDDLLQKQCLASIKRIWRNIKVDSLPAESTTGDSIEIQGYVFDLNVE</sequence>
<dbReference type="PANTHER" id="PTHR33112">
    <property type="entry name" value="DOMAIN PROTEIN, PUTATIVE-RELATED"/>
    <property type="match status" value="1"/>
</dbReference>
<accession>A0A428NK16</accession>
<organism evidence="2 3">
    <name type="scientific">Fusarium duplospermum</name>
    <dbReference type="NCBI Taxonomy" id="1325734"/>
    <lineage>
        <taxon>Eukaryota</taxon>
        <taxon>Fungi</taxon>
        <taxon>Dikarya</taxon>
        <taxon>Ascomycota</taxon>
        <taxon>Pezizomycotina</taxon>
        <taxon>Sordariomycetes</taxon>
        <taxon>Hypocreomycetidae</taxon>
        <taxon>Hypocreales</taxon>
        <taxon>Nectriaceae</taxon>
        <taxon>Fusarium</taxon>
        <taxon>Fusarium solani species complex</taxon>
    </lineage>
</organism>
<evidence type="ECO:0000313" key="3">
    <source>
        <dbReference type="Proteomes" id="UP000288168"/>
    </source>
</evidence>
<dbReference type="InterPro" id="IPR010730">
    <property type="entry name" value="HET"/>
</dbReference>
<name>A0A428NK16_9HYPO</name>
<evidence type="ECO:0000259" key="1">
    <source>
        <dbReference type="Pfam" id="PF06985"/>
    </source>
</evidence>
<evidence type="ECO:0000313" key="2">
    <source>
        <dbReference type="EMBL" id="RSL41148.1"/>
    </source>
</evidence>
<dbReference type="EMBL" id="NKCI01000439">
    <property type="protein sequence ID" value="RSL41148.1"/>
    <property type="molecule type" value="Genomic_DNA"/>
</dbReference>